<protein>
    <submittedName>
        <fullName evidence="1">Uncharacterized protein</fullName>
    </submittedName>
</protein>
<dbReference type="EMBL" id="RBRE01000086">
    <property type="protein sequence ID" value="RMQ41508.1"/>
    <property type="molecule type" value="Genomic_DNA"/>
</dbReference>
<evidence type="ECO:0000313" key="1">
    <source>
        <dbReference type="EMBL" id="RMQ41508.1"/>
    </source>
</evidence>
<name>A0A3M4LJ15_PSECI</name>
<sequence length="52" mass="5915">MGIFDLESFGLARCFLKAHGVQVSQRLRNAMSSSRLVRPGLFTLQLSYHYVL</sequence>
<reference evidence="1 2" key="1">
    <citation type="submission" date="2018-08" db="EMBL/GenBank/DDBJ databases">
        <title>Recombination of ecologically and evolutionarily significant loci maintains genetic cohesion in the Pseudomonas syringae species complex.</title>
        <authorList>
            <person name="Dillon M."/>
            <person name="Thakur S."/>
            <person name="Almeida R.N.D."/>
            <person name="Weir B.S."/>
            <person name="Guttman D.S."/>
        </authorList>
    </citation>
    <scope>NUCLEOTIDE SEQUENCE [LARGE SCALE GENOMIC DNA]</scope>
    <source>
        <strain evidence="1 2">ICMP 3353</strain>
    </source>
</reference>
<accession>A0A3M4LJ15</accession>
<evidence type="ECO:0000313" key="2">
    <source>
        <dbReference type="Proteomes" id="UP000277236"/>
    </source>
</evidence>
<comment type="caution">
    <text evidence="1">The sequence shown here is derived from an EMBL/GenBank/DDBJ whole genome shotgun (WGS) entry which is preliminary data.</text>
</comment>
<dbReference type="Proteomes" id="UP000277236">
    <property type="component" value="Unassembled WGS sequence"/>
</dbReference>
<gene>
    <name evidence="1" type="ORF">ALQ04_200050</name>
</gene>
<dbReference type="AlphaFoldDB" id="A0A3M4LJ15"/>
<proteinExistence type="predicted"/>
<organism evidence="1 2">
    <name type="scientific">Pseudomonas cichorii</name>
    <dbReference type="NCBI Taxonomy" id="36746"/>
    <lineage>
        <taxon>Bacteria</taxon>
        <taxon>Pseudomonadati</taxon>
        <taxon>Pseudomonadota</taxon>
        <taxon>Gammaproteobacteria</taxon>
        <taxon>Pseudomonadales</taxon>
        <taxon>Pseudomonadaceae</taxon>
        <taxon>Pseudomonas</taxon>
    </lineage>
</organism>